<dbReference type="InterPro" id="IPR036397">
    <property type="entry name" value="RNaseH_sf"/>
</dbReference>
<evidence type="ECO:0000313" key="2">
    <source>
        <dbReference type="EMBL" id="KAB1222954.1"/>
    </source>
</evidence>
<dbReference type="GO" id="GO:0003676">
    <property type="term" value="F:nucleic acid binding"/>
    <property type="evidence" value="ECO:0007669"/>
    <property type="project" value="InterPro"/>
</dbReference>
<sequence>MHGCGTVVKLYFLAFGVFSRPDFLSVAVGLVQLARELIKLRLEECTESGTFSDWGAGVFLYEQVKFVIQDAYASYQIANLLFHSGWAGDMHVENTCGYIARLHPRFWF</sequence>
<organism evidence="2 3">
    <name type="scientific">Morella rubra</name>
    <name type="common">Chinese bayberry</name>
    <dbReference type="NCBI Taxonomy" id="262757"/>
    <lineage>
        <taxon>Eukaryota</taxon>
        <taxon>Viridiplantae</taxon>
        <taxon>Streptophyta</taxon>
        <taxon>Embryophyta</taxon>
        <taxon>Tracheophyta</taxon>
        <taxon>Spermatophyta</taxon>
        <taxon>Magnoliopsida</taxon>
        <taxon>eudicotyledons</taxon>
        <taxon>Gunneridae</taxon>
        <taxon>Pentapetalae</taxon>
        <taxon>rosids</taxon>
        <taxon>fabids</taxon>
        <taxon>Fagales</taxon>
        <taxon>Myricaceae</taxon>
        <taxon>Morella</taxon>
    </lineage>
</organism>
<protein>
    <submittedName>
        <fullName evidence="2">Uncharacterized protein</fullName>
    </submittedName>
</protein>
<feature type="chain" id="PRO_5025486788" evidence="1">
    <location>
        <begin position="20"/>
        <end position="108"/>
    </location>
</feature>
<feature type="signal peptide" evidence="1">
    <location>
        <begin position="1"/>
        <end position="19"/>
    </location>
</feature>
<dbReference type="EMBL" id="RXIC02000020">
    <property type="protein sequence ID" value="KAB1222954.1"/>
    <property type="molecule type" value="Genomic_DNA"/>
</dbReference>
<keyword evidence="1" id="KW-0732">Signal</keyword>
<dbReference type="AlphaFoldDB" id="A0A6A1WCD1"/>
<dbReference type="Gene3D" id="3.30.420.10">
    <property type="entry name" value="Ribonuclease H-like superfamily/Ribonuclease H"/>
    <property type="match status" value="1"/>
</dbReference>
<comment type="caution">
    <text evidence="2">The sequence shown here is derived from an EMBL/GenBank/DDBJ whole genome shotgun (WGS) entry which is preliminary data.</text>
</comment>
<dbReference type="Proteomes" id="UP000516437">
    <property type="component" value="Chromosome 2"/>
</dbReference>
<reference evidence="2 3" key="1">
    <citation type="journal article" date="2019" name="Plant Biotechnol. J.">
        <title>The red bayberry genome and genetic basis of sex determination.</title>
        <authorList>
            <person name="Jia H.M."/>
            <person name="Jia H.J."/>
            <person name="Cai Q.L."/>
            <person name="Wang Y."/>
            <person name="Zhao H.B."/>
            <person name="Yang W.F."/>
            <person name="Wang G.Y."/>
            <person name="Li Y.H."/>
            <person name="Zhan D.L."/>
            <person name="Shen Y.T."/>
            <person name="Niu Q.F."/>
            <person name="Chang L."/>
            <person name="Qiu J."/>
            <person name="Zhao L."/>
            <person name="Xie H.B."/>
            <person name="Fu W.Y."/>
            <person name="Jin J."/>
            <person name="Li X.W."/>
            <person name="Jiao Y."/>
            <person name="Zhou C.C."/>
            <person name="Tu T."/>
            <person name="Chai C.Y."/>
            <person name="Gao J.L."/>
            <person name="Fan L.J."/>
            <person name="van de Weg E."/>
            <person name="Wang J.Y."/>
            <person name="Gao Z.S."/>
        </authorList>
    </citation>
    <scope>NUCLEOTIDE SEQUENCE [LARGE SCALE GENOMIC DNA]</scope>
    <source>
        <tissue evidence="2">Leaves</tissue>
    </source>
</reference>
<evidence type="ECO:0000256" key="1">
    <source>
        <dbReference type="SAM" id="SignalP"/>
    </source>
</evidence>
<dbReference type="OrthoDB" id="446462at2759"/>
<gene>
    <name evidence="2" type="ORF">CJ030_MR2G019473</name>
</gene>
<name>A0A6A1WCD1_9ROSI</name>
<accession>A0A6A1WCD1</accession>
<evidence type="ECO:0000313" key="3">
    <source>
        <dbReference type="Proteomes" id="UP000516437"/>
    </source>
</evidence>
<keyword evidence="3" id="KW-1185">Reference proteome</keyword>
<proteinExistence type="predicted"/>